<feature type="region of interest" description="Disordered" evidence="1">
    <location>
        <begin position="195"/>
        <end position="225"/>
    </location>
</feature>
<feature type="compositionally biased region" description="Basic and acidic residues" evidence="1">
    <location>
        <begin position="215"/>
        <end position="225"/>
    </location>
</feature>
<evidence type="ECO:0000256" key="1">
    <source>
        <dbReference type="SAM" id="MobiDB-lite"/>
    </source>
</evidence>
<accession>A0A6P5TYC0</accession>
<keyword evidence="2" id="KW-1185">Reference proteome</keyword>
<evidence type="ECO:0000313" key="2">
    <source>
        <dbReference type="Proteomes" id="UP000515124"/>
    </source>
</evidence>
<evidence type="ECO:0000313" key="3">
    <source>
        <dbReference type="RefSeq" id="XP_021831794.1"/>
    </source>
</evidence>
<protein>
    <submittedName>
        <fullName evidence="3">Uncharacterized protein LOC110771749</fullName>
    </submittedName>
</protein>
<reference evidence="3" key="1">
    <citation type="submission" date="2025-08" db="UniProtKB">
        <authorList>
            <consortium name="RefSeq"/>
        </authorList>
    </citation>
    <scope>IDENTIFICATION</scope>
</reference>
<proteinExistence type="predicted"/>
<feature type="compositionally biased region" description="Polar residues" evidence="1">
    <location>
        <begin position="197"/>
        <end position="214"/>
    </location>
</feature>
<sequence length="252" mass="27895">MAQSPTTDAELQHLYNVLKRLAEFEDYFGELKSMNWTDDEGNALNRALGSTSEAKTILWKRFFQIFSPILKKNKIGTIPALEEAISAQDWHIINFLGEYATSTSSVLVNGATSNSSALVNATSTFAPPYTFSPPFTPPSTCNPPSIKRRCFETAQKWLIGRGSVFAKLGTSVVDLILMVWLAKVMWNPRRIKEKSSKATNNSGISNASNVSANDSTKRDDKQREDENILATRIAAMGLEQILEESVHIGSFP</sequence>
<organism evidence="2 3">
    <name type="scientific">Prunus avium</name>
    <name type="common">Cherry</name>
    <name type="synonym">Cerasus avium</name>
    <dbReference type="NCBI Taxonomy" id="42229"/>
    <lineage>
        <taxon>Eukaryota</taxon>
        <taxon>Viridiplantae</taxon>
        <taxon>Streptophyta</taxon>
        <taxon>Embryophyta</taxon>
        <taxon>Tracheophyta</taxon>
        <taxon>Spermatophyta</taxon>
        <taxon>Magnoliopsida</taxon>
        <taxon>eudicotyledons</taxon>
        <taxon>Gunneridae</taxon>
        <taxon>Pentapetalae</taxon>
        <taxon>rosids</taxon>
        <taxon>fabids</taxon>
        <taxon>Rosales</taxon>
        <taxon>Rosaceae</taxon>
        <taxon>Amygdaloideae</taxon>
        <taxon>Amygdaleae</taxon>
        <taxon>Prunus</taxon>
    </lineage>
</organism>
<gene>
    <name evidence="3" type="primary">LOC110771749</name>
</gene>
<dbReference type="Proteomes" id="UP000515124">
    <property type="component" value="Unplaced"/>
</dbReference>
<name>A0A6P5TYC0_PRUAV</name>
<dbReference type="RefSeq" id="XP_021831794.1">
    <property type="nucleotide sequence ID" value="XM_021976102.1"/>
</dbReference>
<dbReference type="GeneID" id="110771749"/>
<dbReference type="AlphaFoldDB" id="A0A6P5TYC0"/>
<dbReference type="KEGG" id="pavi:110771749"/>